<comment type="caution">
    <text evidence="2">The sequence shown here is derived from an EMBL/GenBank/DDBJ whole genome shotgun (WGS) entry which is preliminary data.</text>
</comment>
<feature type="compositionally biased region" description="Polar residues" evidence="1">
    <location>
        <begin position="25"/>
        <end position="34"/>
    </location>
</feature>
<dbReference type="EMBL" id="AMZH03022117">
    <property type="protein sequence ID" value="RRT37591.1"/>
    <property type="molecule type" value="Genomic_DNA"/>
</dbReference>
<feature type="compositionally biased region" description="Basic residues" evidence="1">
    <location>
        <begin position="55"/>
        <end position="66"/>
    </location>
</feature>
<organism evidence="2 3">
    <name type="scientific">Ensete ventricosum</name>
    <name type="common">Abyssinian banana</name>
    <name type="synonym">Musa ensete</name>
    <dbReference type="NCBI Taxonomy" id="4639"/>
    <lineage>
        <taxon>Eukaryota</taxon>
        <taxon>Viridiplantae</taxon>
        <taxon>Streptophyta</taxon>
        <taxon>Embryophyta</taxon>
        <taxon>Tracheophyta</taxon>
        <taxon>Spermatophyta</taxon>
        <taxon>Magnoliopsida</taxon>
        <taxon>Liliopsida</taxon>
        <taxon>Zingiberales</taxon>
        <taxon>Musaceae</taxon>
        <taxon>Ensete</taxon>
    </lineage>
</organism>
<feature type="region of interest" description="Disordered" evidence="1">
    <location>
        <begin position="1"/>
        <end position="73"/>
    </location>
</feature>
<dbReference type="Proteomes" id="UP000287651">
    <property type="component" value="Unassembled WGS sequence"/>
</dbReference>
<name>A0A426XDP6_ENSVE</name>
<accession>A0A426XDP6</accession>
<gene>
    <name evidence="2" type="ORF">B296_00039800</name>
</gene>
<protein>
    <submittedName>
        <fullName evidence="2">Uncharacterized protein</fullName>
    </submittedName>
</protein>
<evidence type="ECO:0000313" key="2">
    <source>
        <dbReference type="EMBL" id="RRT37591.1"/>
    </source>
</evidence>
<evidence type="ECO:0000256" key="1">
    <source>
        <dbReference type="SAM" id="MobiDB-lite"/>
    </source>
</evidence>
<evidence type="ECO:0000313" key="3">
    <source>
        <dbReference type="Proteomes" id="UP000287651"/>
    </source>
</evidence>
<proteinExistence type="predicted"/>
<dbReference type="AlphaFoldDB" id="A0A426XDP6"/>
<reference evidence="2 3" key="1">
    <citation type="journal article" date="2014" name="Agronomy (Basel)">
        <title>A Draft Genome Sequence for Ensete ventricosum, the Drought-Tolerant Tree Against Hunger.</title>
        <authorList>
            <person name="Harrison J."/>
            <person name="Moore K.A."/>
            <person name="Paszkiewicz K."/>
            <person name="Jones T."/>
            <person name="Grant M."/>
            <person name="Ambacheew D."/>
            <person name="Muzemil S."/>
            <person name="Studholme D.J."/>
        </authorList>
    </citation>
    <scope>NUCLEOTIDE SEQUENCE [LARGE SCALE GENOMIC DNA]</scope>
</reference>
<sequence length="73" mass="7984">MAKAPCRGSRLQRGARKRDDLQRGSHPQQQSPAGTTPVGGPEDRWPHEAVPPARKGYRPRAAGGRRMRAEGES</sequence>